<accession>A0A345YJU6</accession>
<sequence length="105" mass="11654">MATGVSLEIYDADMPSKRVEQHIAVFGESGSGKTVLLSSFFGSMKESGHLEDSRFTLIADKPAQGTQLLQRYYLMRDRAETPESNKYSSSSYPFSLRPKNKPAGK</sequence>
<evidence type="ECO:0000313" key="5">
    <source>
        <dbReference type="Proteomes" id="UP000282185"/>
    </source>
</evidence>
<evidence type="ECO:0000313" key="3">
    <source>
        <dbReference type="EMBL" id="RRR21470.1"/>
    </source>
</evidence>
<feature type="region of interest" description="Disordered" evidence="1">
    <location>
        <begin position="80"/>
        <end position="105"/>
    </location>
</feature>
<reference evidence="3 5" key="2">
    <citation type="submission" date="2018-08" db="EMBL/GenBank/DDBJ databases">
        <title>Brachybacterium saurashtrense DSM 23186.</title>
        <authorList>
            <person name="Li Y."/>
        </authorList>
    </citation>
    <scope>NUCLEOTIDE SEQUENCE [LARGE SCALE GENOMIC DNA]</scope>
    <source>
        <strain evidence="3 5">DSM 23186</strain>
    </source>
</reference>
<dbReference type="KEGG" id="bsau:DWV08_00195"/>
<evidence type="ECO:0000313" key="2">
    <source>
        <dbReference type="EMBL" id="AXK44198.1"/>
    </source>
</evidence>
<organism evidence="3 5">
    <name type="scientific">Brachybacterium saurashtrense</name>
    <dbReference type="NCBI Taxonomy" id="556288"/>
    <lineage>
        <taxon>Bacteria</taxon>
        <taxon>Bacillati</taxon>
        <taxon>Actinomycetota</taxon>
        <taxon>Actinomycetes</taxon>
        <taxon>Micrococcales</taxon>
        <taxon>Dermabacteraceae</taxon>
        <taxon>Brachybacterium</taxon>
    </lineage>
</organism>
<protein>
    <recommendedName>
        <fullName evidence="6">ATP-binding cassette domain-containing protein</fullName>
    </recommendedName>
</protein>
<dbReference type="Proteomes" id="UP000254236">
    <property type="component" value="Chromosome"/>
</dbReference>
<keyword evidence="4" id="KW-1185">Reference proteome</keyword>
<reference evidence="2 4" key="1">
    <citation type="submission" date="2018-07" db="EMBL/GenBank/DDBJ databases">
        <title>Brachybacterium saurashtrense DSM 23186 genome sequence.</title>
        <authorList>
            <person name="Guo L."/>
        </authorList>
    </citation>
    <scope>NUCLEOTIDE SEQUENCE [LARGE SCALE GENOMIC DNA]</scope>
    <source>
        <strain evidence="2 4">DSM 23186</strain>
    </source>
</reference>
<dbReference type="OrthoDB" id="4476065at2"/>
<dbReference type="Proteomes" id="UP000282185">
    <property type="component" value="Unassembled WGS sequence"/>
</dbReference>
<name>A0A345YJU6_9MICO</name>
<dbReference type="AlphaFoldDB" id="A0A345YJU6"/>
<evidence type="ECO:0000313" key="4">
    <source>
        <dbReference type="Proteomes" id="UP000254236"/>
    </source>
</evidence>
<evidence type="ECO:0008006" key="6">
    <source>
        <dbReference type="Google" id="ProtNLM"/>
    </source>
</evidence>
<gene>
    <name evidence="2" type="ORF">DWV08_00195</name>
    <name evidence="3" type="ORF">DXU92_14095</name>
</gene>
<proteinExistence type="predicted"/>
<dbReference type="SUPFAM" id="SSF52540">
    <property type="entry name" value="P-loop containing nucleoside triphosphate hydrolases"/>
    <property type="match status" value="1"/>
</dbReference>
<dbReference type="EMBL" id="QSWH01000007">
    <property type="protein sequence ID" value="RRR21470.1"/>
    <property type="molecule type" value="Genomic_DNA"/>
</dbReference>
<dbReference type="EMBL" id="CP031356">
    <property type="protein sequence ID" value="AXK44198.1"/>
    <property type="molecule type" value="Genomic_DNA"/>
</dbReference>
<dbReference type="Gene3D" id="3.40.50.300">
    <property type="entry name" value="P-loop containing nucleotide triphosphate hydrolases"/>
    <property type="match status" value="1"/>
</dbReference>
<dbReference type="InterPro" id="IPR027417">
    <property type="entry name" value="P-loop_NTPase"/>
</dbReference>
<evidence type="ECO:0000256" key="1">
    <source>
        <dbReference type="SAM" id="MobiDB-lite"/>
    </source>
</evidence>